<organism evidence="5 6">
    <name type="scientific">Aquitalea aquatica</name>
    <dbReference type="NCBI Taxonomy" id="3044273"/>
    <lineage>
        <taxon>Bacteria</taxon>
        <taxon>Pseudomonadati</taxon>
        <taxon>Pseudomonadota</taxon>
        <taxon>Betaproteobacteria</taxon>
        <taxon>Neisseriales</taxon>
        <taxon>Chromobacteriaceae</taxon>
        <taxon>Aquitalea</taxon>
    </lineage>
</organism>
<dbReference type="EC" id="1.1.1.36" evidence="5"/>
<dbReference type="PANTHER" id="PTHR42879:SF2">
    <property type="entry name" value="3-OXOACYL-[ACYL-CARRIER-PROTEIN] REDUCTASE FABG"/>
    <property type="match status" value="1"/>
</dbReference>
<accession>A0A838YFK2</accession>
<dbReference type="RefSeq" id="WP_181836423.1">
    <property type="nucleotide sequence ID" value="NZ_JACERN010000033.1"/>
</dbReference>
<dbReference type="InterPro" id="IPR002347">
    <property type="entry name" value="SDR_fam"/>
</dbReference>
<dbReference type="InterPro" id="IPR050259">
    <property type="entry name" value="SDR"/>
</dbReference>
<dbReference type="NCBIfam" id="NF009466">
    <property type="entry name" value="PRK12826.1-2"/>
    <property type="match status" value="1"/>
</dbReference>
<comment type="caution">
    <text evidence="5">The sequence shown here is derived from an EMBL/GenBank/DDBJ whole genome shotgun (WGS) entry which is preliminary data.</text>
</comment>
<evidence type="ECO:0000256" key="1">
    <source>
        <dbReference type="ARBA" id="ARBA00006484"/>
    </source>
</evidence>
<evidence type="ECO:0000256" key="3">
    <source>
        <dbReference type="RuleBase" id="RU000363"/>
    </source>
</evidence>
<dbReference type="InterPro" id="IPR057326">
    <property type="entry name" value="KR_dom"/>
</dbReference>
<dbReference type="InterPro" id="IPR036291">
    <property type="entry name" value="NAD(P)-bd_dom_sf"/>
</dbReference>
<evidence type="ECO:0000313" key="6">
    <source>
        <dbReference type="Proteomes" id="UP000545606"/>
    </source>
</evidence>
<dbReference type="GO" id="GO:0042619">
    <property type="term" value="P:poly-hydroxybutyrate biosynthetic process"/>
    <property type="evidence" value="ECO:0007669"/>
    <property type="project" value="InterPro"/>
</dbReference>
<evidence type="ECO:0000313" key="5">
    <source>
        <dbReference type="EMBL" id="MBA4709381.1"/>
    </source>
</evidence>
<dbReference type="PRINTS" id="PR00081">
    <property type="entry name" value="GDHRDH"/>
</dbReference>
<dbReference type="NCBIfam" id="TIGR01829">
    <property type="entry name" value="AcAcCoA_reduct"/>
    <property type="match status" value="1"/>
</dbReference>
<dbReference type="PANTHER" id="PTHR42879">
    <property type="entry name" value="3-OXOACYL-(ACYL-CARRIER-PROTEIN) REDUCTASE"/>
    <property type="match status" value="1"/>
</dbReference>
<dbReference type="CDD" id="cd05333">
    <property type="entry name" value="BKR_SDR_c"/>
    <property type="match status" value="1"/>
</dbReference>
<dbReference type="InterPro" id="IPR011283">
    <property type="entry name" value="Acetoacetyl-CoA_reductase"/>
</dbReference>
<keyword evidence="6" id="KW-1185">Reference proteome</keyword>
<dbReference type="AlphaFoldDB" id="A0A838YFK2"/>
<feature type="domain" description="Ketoreductase" evidence="4">
    <location>
        <begin position="4"/>
        <end position="184"/>
    </location>
</feature>
<dbReference type="FunFam" id="3.40.50.720:FF:000173">
    <property type="entry name" value="3-oxoacyl-[acyl-carrier protein] reductase"/>
    <property type="match status" value="1"/>
</dbReference>
<dbReference type="Gene3D" id="3.40.50.720">
    <property type="entry name" value="NAD(P)-binding Rossmann-like Domain"/>
    <property type="match status" value="1"/>
</dbReference>
<keyword evidence="2 5" id="KW-0560">Oxidoreductase</keyword>
<evidence type="ECO:0000256" key="2">
    <source>
        <dbReference type="ARBA" id="ARBA00023002"/>
    </source>
</evidence>
<name>A0A838YFK2_9NEIS</name>
<protein>
    <submittedName>
        <fullName evidence="5">Acetoacetyl-CoA reductase</fullName>
        <ecNumber evidence="5">1.1.1.36</ecNumber>
    </submittedName>
</protein>
<dbReference type="GO" id="GO:0018454">
    <property type="term" value="F:acetoacetyl-CoA reductase activity"/>
    <property type="evidence" value="ECO:0007669"/>
    <property type="project" value="UniProtKB-EC"/>
</dbReference>
<dbReference type="Proteomes" id="UP000545606">
    <property type="component" value="Unassembled WGS sequence"/>
</dbReference>
<dbReference type="SMART" id="SM00822">
    <property type="entry name" value="PKS_KR"/>
    <property type="match status" value="1"/>
</dbReference>
<gene>
    <name evidence="5" type="primary">phbB</name>
    <name evidence="5" type="ORF">H2Z84_13445</name>
</gene>
<comment type="similarity">
    <text evidence="1 3">Belongs to the short-chain dehydrogenases/reductases (SDR) family.</text>
</comment>
<dbReference type="GO" id="GO:0005737">
    <property type="term" value="C:cytoplasm"/>
    <property type="evidence" value="ECO:0007669"/>
    <property type="project" value="InterPro"/>
</dbReference>
<dbReference type="SUPFAM" id="SSF51735">
    <property type="entry name" value="NAD(P)-binding Rossmann-fold domains"/>
    <property type="match status" value="1"/>
</dbReference>
<sequence>MTKRIALVTGGMGGIGTAICKALAESGHTVITTYSKPGKEQAWLADMKGMGFADIHAYQCDVTDTAACAAMLARAQQEVGAVDVLVNNAGITRDGTFKKQSKDDWDAVIKTNLDSLFNMVKPVLDGMVERGFGRIINISSINGQKGQFGQTNYSAAKAGMHGFTMALAQEVARKGVTVNTISPGYIATDMVMAVPEEVRNKIIANIPVGRLGKPEEIAGLINYLASDVAGFMTGANLAINGGQHMM</sequence>
<dbReference type="NCBIfam" id="NF009464">
    <property type="entry name" value="PRK12824.1"/>
    <property type="match status" value="1"/>
</dbReference>
<evidence type="ECO:0000259" key="4">
    <source>
        <dbReference type="SMART" id="SM00822"/>
    </source>
</evidence>
<dbReference type="GO" id="GO:0032787">
    <property type="term" value="P:monocarboxylic acid metabolic process"/>
    <property type="evidence" value="ECO:0007669"/>
    <property type="project" value="UniProtKB-ARBA"/>
</dbReference>
<dbReference type="Pfam" id="PF00106">
    <property type="entry name" value="adh_short"/>
    <property type="match status" value="1"/>
</dbReference>
<proteinExistence type="inferred from homology"/>
<dbReference type="PRINTS" id="PR00080">
    <property type="entry name" value="SDRFAMILY"/>
</dbReference>
<reference evidence="5 6" key="1">
    <citation type="submission" date="2020-07" db="EMBL/GenBank/DDBJ databases">
        <title>Draft genome sequence of violacein-producing bacteria and related species.</title>
        <authorList>
            <person name="Wilson H.S."/>
            <person name="De Leon M.E."/>
        </authorList>
    </citation>
    <scope>NUCLEOTIDE SEQUENCE [LARGE SCALE GENOMIC DNA]</scope>
    <source>
        <strain evidence="5 6">HSC-21Su07</strain>
    </source>
</reference>
<dbReference type="PROSITE" id="PS00061">
    <property type="entry name" value="ADH_SHORT"/>
    <property type="match status" value="1"/>
</dbReference>
<dbReference type="InterPro" id="IPR020904">
    <property type="entry name" value="Sc_DH/Rdtase_CS"/>
</dbReference>
<dbReference type="EMBL" id="JACERN010000033">
    <property type="protein sequence ID" value="MBA4709381.1"/>
    <property type="molecule type" value="Genomic_DNA"/>
</dbReference>